<dbReference type="SUPFAM" id="SSF51045">
    <property type="entry name" value="WW domain"/>
    <property type="match status" value="1"/>
</dbReference>
<accession>A0A835UE88</accession>
<protein>
    <recommendedName>
        <fullName evidence="4">WW domain-containing protein</fullName>
    </recommendedName>
</protein>
<evidence type="ECO:0000256" key="1">
    <source>
        <dbReference type="SAM" id="MobiDB-lite"/>
    </source>
</evidence>
<feature type="region of interest" description="Disordered" evidence="1">
    <location>
        <begin position="118"/>
        <end position="169"/>
    </location>
</feature>
<dbReference type="PANTHER" id="PTHR14791">
    <property type="entry name" value="BOMB/KIRA PROTEINS"/>
    <property type="match status" value="1"/>
</dbReference>
<feature type="compositionally biased region" description="Acidic residues" evidence="1">
    <location>
        <begin position="119"/>
        <end position="134"/>
    </location>
</feature>
<dbReference type="PANTHER" id="PTHR14791:SF29">
    <property type="entry name" value="PROTEIN KIBRA"/>
    <property type="match status" value="1"/>
</dbReference>
<name>A0A835UE88_VANPL</name>
<reference evidence="2 3" key="1">
    <citation type="journal article" date="2020" name="Nat. Food">
        <title>A phased Vanilla planifolia genome enables genetic improvement of flavour and production.</title>
        <authorList>
            <person name="Hasing T."/>
            <person name="Tang H."/>
            <person name="Brym M."/>
            <person name="Khazi F."/>
            <person name="Huang T."/>
            <person name="Chambers A.H."/>
        </authorList>
    </citation>
    <scope>NUCLEOTIDE SEQUENCE [LARGE SCALE GENOMIC DNA]</scope>
    <source>
        <tissue evidence="2">Leaf</tissue>
    </source>
</reference>
<dbReference type="Proteomes" id="UP000636800">
    <property type="component" value="Chromosome 12"/>
</dbReference>
<dbReference type="Gene3D" id="2.20.70.10">
    <property type="match status" value="1"/>
</dbReference>
<evidence type="ECO:0008006" key="4">
    <source>
        <dbReference type="Google" id="ProtNLM"/>
    </source>
</evidence>
<dbReference type="InterPro" id="IPR051105">
    <property type="entry name" value="WWC/KIBRA_Hippo_Reg"/>
</dbReference>
<evidence type="ECO:0000313" key="3">
    <source>
        <dbReference type="Proteomes" id="UP000636800"/>
    </source>
</evidence>
<dbReference type="AlphaFoldDB" id="A0A835UE88"/>
<evidence type="ECO:0000313" key="2">
    <source>
        <dbReference type="EMBL" id="KAG0457930.1"/>
    </source>
</evidence>
<dbReference type="EMBL" id="JADCNL010000012">
    <property type="protein sequence ID" value="KAG0457930.1"/>
    <property type="molecule type" value="Genomic_DNA"/>
</dbReference>
<feature type="compositionally biased region" description="Low complexity" evidence="1">
    <location>
        <begin position="155"/>
        <end position="168"/>
    </location>
</feature>
<organism evidence="2 3">
    <name type="scientific">Vanilla planifolia</name>
    <name type="common">Vanilla</name>
    <dbReference type="NCBI Taxonomy" id="51239"/>
    <lineage>
        <taxon>Eukaryota</taxon>
        <taxon>Viridiplantae</taxon>
        <taxon>Streptophyta</taxon>
        <taxon>Embryophyta</taxon>
        <taxon>Tracheophyta</taxon>
        <taxon>Spermatophyta</taxon>
        <taxon>Magnoliopsida</taxon>
        <taxon>Liliopsida</taxon>
        <taxon>Asparagales</taxon>
        <taxon>Orchidaceae</taxon>
        <taxon>Vanilloideae</taxon>
        <taxon>Vanilleae</taxon>
        <taxon>Vanilla</taxon>
    </lineage>
</organism>
<sequence length="217" mass="23631">MSAPNIETVAAWLRNCSIDVEIKSTPSLHRAPPPAAKAEEEDMRPAVTEAEESEGVMVELNSELALPYQWEQCLDMITGELYYINCINGMRTTEDPRVAQSCVRESCYYSWVEHYTSGDADDEEEEDSGYDFEDSGSGTGVGSDKDDFYGKSSSRDSSAPASPSTPDACGEHTTAAGQILVAAGCKSCFMYFMVPKRVVACPRCSGCLLHLGPNSYE</sequence>
<dbReference type="InterPro" id="IPR036020">
    <property type="entry name" value="WW_dom_sf"/>
</dbReference>
<gene>
    <name evidence="2" type="ORF">HPP92_023087</name>
</gene>
<proteinExistence type="predicted"/>
<keyword evidence="3" id="KW-1185">Reference proteome</keyword>
<comment type="caution">
    <text evidence="2">The sequence shown here is derived from an EMBL/GenBank/DDBJ whole genome shotgun (WGS) entry which is preliminary data.</text>
</comment>